<dbReference type="Proteomes" id="UP000645828">
    <property type="component" value="Unassembled WGS sequence"/>
</dbReference>
<dbReference type="AlphaFoldDB" id="A0A811XQI1"/>
<keyword evidence="4" id="KW-0804">Transcription</keyword>
<comment type="caution">
    <text evidence="7">The sequence shown here is derived from an EMBL/GenBank/DDBJ whole genome shotgun (WGS) entry which is preliminary data.</text>
</comment>
<evidence type="ECO:0000256" key="3">
    <source>
        <dbReference type="ARBA" id="ARBA00023159"/>
    </source>
</evidence>
<dbReference type="GO" id="GO:0005634">
    <property type="term" value="C:nucleus"/>
    <property type="evidence" value="ECO:0007669"/>
    <property type="project" value="UniProtKB-SubCell"/>
</dbReference>
<evidence type="ECO:0000256" key="5">
    <source>
        <dbReference type="ARBA" id="ARBA00023242"/>
    </source>
</evidence>
<evidence type="ECO:0000313" key="7">
    <source>
        <dbReference type="EMBL" id="CAD7666536.1"/>
    </source>
</evidence>
<feature type="compositionally biased region" description="Pro residues" evidence="6">
    <location>
        <begin position="1"/>
        <end position="13"/>
    </location>
</feature>
<keyword evidence="2" id="KW-0805">Transcription regulation</keyword>
<name>A0A811XQI1_NYCPR</name>
<proteinExistence type="predicted"/>
<dbReference type="InterPro" id="IPR028322">
    <property type="entry name" value="PNRC-like_rgn"/>
</dbReference>
<dbReference type="GO" id="GO:0016071">
    <property type="term" value="P:mRNA metabolic process"/>
    <property type="evidence" value="ECO:0007669"/>
    <property type="project" value="UniProtKB-ARBA"/>
</dbReference>
<gene>
    <name evidence="7" type="ORF">NYPRO_LOCUS157</name>
</gene>
<keyword evidence="8" id="KW-1185">Reference proteome</keyword>
<reference evidence="7" key="1">
    <citation type="submission" date="2020-12" db="EMBL/GenBank/DDBJ databases">
        <authorList>
            <consortium name="Molecular Ecology Group"/>
        </authorList>
    </citation>
    <scope>NUCLEOTIDE SEQUENCE</scope>
    <source>
        <strain evidence="7">TBG_1078</strain>
    </source>
</reference>
<accession>A0A811XQI1</accession>
<feature type="compositionally biased region" description="Low complexity" evidence="6">
    <location>
        <begin position="57"/>
        <end position="73"/>
    </location>
</feature>
<evidence type="ECO:0000256" key="6">
    <source>
        <dbReference type="SAM" id="MobiDB-lite"/>
    </source>
</evidence>
<protein>
    <submittedName>
        <fullName evidence="7">(raccoon dog) hypothetical protein</fullName>
    </submittedName>
</protein>
<dbReference type="EMBL" id="CAJHUB010000604">
    <property type="protein sequence ID" value="CAD7666536.1"/>
    <property type="molecule type" value="Genomic_DNA"/>
</dbReference>
<comment type="subcellular location">
    <subcellularLocation>
        <location evidence="1">Nucleus</location>
    </subcellularLocation>
</comment>
<evidence type="ECO:0000313" key="8">
    <source>
        <dbReference type="Proteomes" id="UP000645828"/>
    </source>
</evidence>
<evidence type="ECO:0000256" key="2">
    <source>
        <dbReference type="ARBA" id="ARBA00023015"/>
    </source>
</evidence>
<organism evidence="7 8">
    <name type="scientific">Nyctereutes procyonoides</name>
    <name type="common">Raccoon dog</name>
    <name type="synonym">Canis procyonoides</name>
    <dbReference type="NCBI Taxonomy" id="34880"/>
    <lineage>
        <taxon>Eukaryota</taxon>
        <taxon>Metazoa</taxon>
        <taxon>Chordata</taxon>
        <taxon>Craniata</taxon>
        <taxon>Vertebrata</taxon>
        <taxon>Euteleostomi</taxon>
        <taxon>Mammalia</taxon>
        <taxon>Eutheria</taxon>
        <taxon>Laurasiatheria</taxon>
        <taxon>Carnivora</taxon>
        <taxon>Caniformia</taxon>
        <taxon>Canidae</taxon>
        <taxon>Nyctereutes</taxon>
    </lineage>
</organism>
<sequence length="266" mass="28317">MVTTAPPPLPRIPTPGTARHPLPPSLPWGRRSLPDPAASRPRASVQLRSGSGGKHLSGSAKEAAQEEGAGQSARRGSCPAASISTSSTGGASRAGGAPRPASGAQEVPDGTSSLAPGPAAAAQIEEASPNKIKDGKIGENCHSPLPALFMVYIHLCEQPKINRQKNKYNLPLTKITSAKRNENNFKQERKPFNNTENIENMHLKKSAFLTEVNQKEKYAGAKFNDPPSPSVLPKLPSHRMGSTIENSNQNRELTAVHLKALLKIQT</sequence>
<keyword evidence="3" id="KW-0010">Activator</keyword>
<feature type="region of interest" description="Disordered" evidence="6">
    <location>
        <begin position="1"/>
        <end position="124"/>
    </location>
</feature>
<dbReference type="Pfam" id="PF15365">
    <property type="entry name" value="PNRC"/>
    <property type="match status" value="1"/>
</dbReference>
<evidence type="ECO:0000256" key="4">
    <source>
        <dbReference type="ARBA" id="ARBA00023163"/>
    </source>
</evidence>
<evidence type="ECO:0000256" key="1">
    <source>
        <dbReference type="ARBA" id="ARBA00004123"/>
    </source>
</evidence>
<dbReference type="PANTHER" id="PTHR15405">
    <property type="entry name" value="PROLINE-RICH NUCLEAR RECEPTOR COACTIVATOR"/>
    <property type="match status" value="1"/>
</dbReference>
<dbReference type="InterPro" id="IPR026780">
    <property type="entry name" value="PNRC1/2"/>
</dbReference>
<feature type="compositionally biased region" description="Low complexity" evidence="6">
    <location>
        <begin position="80"/>
        <end position="104"/>
    </location>
</feature>
<keyword evidence="5" id="KW-0539">Nucleus</keyword>